<gene>
    <name evidence="1" type="ORF">Thini_2210</name>
</gene>
<proteinExistence type="predicted"/>
<evidence type="ECO:0000313" key="1">
    <source>
        <dbReference type="EMBL" id="EIJ34775.1"/>
    </source>
</evidence>
<reference evidence="2" key="1">
    <citation type="journal article" date="2011" name="Stand. Genomic Sci.">
        <title>Genome sequence of the filamentous, gliding Thiothrix nivea neotype strain (JP2(T)).</title>
        <authorList>
            <person name="Lapidus A."/>
            <person name="Nolan M."/>
            <person name="Lucas S."/>
            <person name="Glavina Del Rio T."/>
            <person name="Tice H."/>
            <person name="Cheng J.F."/>
            <person name="Tapia R."/>
            <person name="Han C."/>
            <person name="Goodwin L."/>
            <person name="Pitluck S."/>
            <person name="Liolios K."/>
            <person name="Pagani I."/>
            <person name="Ivanova N."/>
            <person name="Huntemann M."/>
            <person name="Mavromatis K."/>
            <person name="Mikhailova N."/>
            <person name="Pati A."/>
            <person name="Chen A."/>
            <person name="Palaniappan K."/>
            <person name="Land M."/>
            <person name="Brambilla E.M."/>
            <person name="Rohde M."/>
            <person name="Abt B."/>
            <person name="Verbarg S."/>
            <person name="Goker M."/>
            <person name="Bristow J."/>
            <person name="Eisen J.A."/>
            <person name="Markowitz V."/>
            <person name="Hugenholtz P."/>
            <person name="Kyrpides N.C."/>
            <person name="Klenk H.P."/>
            <person name="Woyke T."/>
        </authorList>
    </citation>
    <scope>NUCLEOTIDE SEQUENCE [LARGE SCALE GENOMIC DNA]</scope>
    <source>
        <strain evidence="2">ATCC 35100 / DSM 5205 / JP2</strain>
    </source>
</reference>
<protein>
    <submittedName>
        <fullName evidence="1">FMN-binding negative transcriptional regulator</fullName>
    </submittedName>
</protein>
<keyword evidence="2" id="KW-1185">Reference proteome</keyword>
<dbReference type="Gene3D" id="2.30.110.10">
    <property type="entry name" value="Electron Transport, Fmn-binding Protein, Chain A"/>
    <property type="match status" value="1"/>
</dbReference>
<dbReference type="RefSeq" id="WP_002708697.1">
    <property type="nucleotide sequence ID" value="NZ_JH651384.1"/>
</dbReference>
<dbReference type="PANTHER" id="PTHR35802">
    <property type="entry name" value="PROTEASE SYNTHASE AND SPORULATION PROTEIN PAI 2"/>
    <property type="match status" value="1"/>
</dbReference>
<dbReference type="Proteomes" id="UP000005317">
    <property type="component" value="Unassembled WGS sequence"/>
</dbReference>
<accession>A0A656HIC8</accession>
<dbReference type="EMBL" id="JH651384">
    <property type="protein sequence ID" value="EIJ34775.1"/>
    <property type="molecule type" value="Genomic_DNA"/>
</dbReference>
<dbReference type="OrthoDB" id="9794948at2"/>
<dbReference type="PANTHER" id="PTHR35802:SF1">
    <property type="entry name" value="PROTEASE SYNTHASE AND SPORULATION PROTEIN PAI 2"/>
    <property type="match status" value="1"/>
</dbReference>
<organism evidence="1 2">
    <name type="scientific">Thiothrix nivea (strain ATCC 35100 / DSM 5205 / JP2)</name>
    <dbReference type="NCBI Taxonomy" id="870187"/>
    <lineage>
        <taxon>Bacteria</taxon>
        <taxon>Pseudomonadati</taxon>
        <taxon>Pseudomonadota</taxon>
        <taxon>Gammaproteobacteria</taxon>
        <taxon>Thiotrichales</taxon>
        <taxon>Thiotrichaceae</taxon>
        <taxon>Thiothrix</taxon>
    </lineage>
</organism>
<dbReference type="InterPro" id="IPR012349">
    <property type="entry name" value="Split_barrel_FMN-bd"/>
</dbReference>
<name>A0A656HIC8_THINJ</name>
<dbReference type="InterPro" id="IPR007396">
    <property type="entry name" value="TR_PAI2-type"/>
</dbReference>
<dbReference type="Pfam" id="PF04299">
    <property type="entry name" value="FMN_bind_2"/>
    <property type="match status" value="1"/>
</dbReference>
<dbReference type="PIRSF" id="PIRSF010372">
    <property type="entry name" value="PaiB"/>
    <property type="match status" value="1"/>
</dbReference>
<dbReference type="SUPFAM" id="SSF50475">
    <property type="entry name" value="FMN-binding split barrel"/>
    <property type="match status" value="1"/>
</dbReference>
<evidence type="ECO:0000313" key="2">
    <source>
        <dbReference type="Proteomes" id="UP000005317"/>
    </source>
</evidence>
<sequence>MYLPPHFEQKDADEIRRFITANAFATLVTVAEGEPFASHIPLLLDGEENLRLTGHLAKANPQWRHFEANTRTLAIFHGAHAYISPTWYEKAGVPTWNYAAVHVYGRIRLIHDSDALGELVNRMSRHFEGEGEQAWVPAYPDKMLNAIVGFVMEVDEVQAKYKLSQNRSLEDRQGVIRSLQTGTTENEREVASLVQRFLAQVGERHDG</sequence>
<dbReference type="AlphaFoldDB" id="A0A656HIC8"/>